<dbReference type="InterPro" id="IPR050492">
    <property type="entry name" value="Bact_metal-bind_prot9"/>
</dbReference>
<dbReference type="SUPFAM" id="SSF53807">
    <property type="entry name" value="Helical backbone' metal receptor"/>
    <property type="match status" value="1"/>
</dbReference>
<comment type="similarity">
    <text evidence="1 4">Belongs to the bacterial solute-binding protein 9 family.</text>
</comment>
<comment type="caution">
    <text evidence="7">The sequence shown here is derived from an EMBL/GenBank/DDBJ whole genome shotgun (WGS) entry which is preliminary data.</text>
</comment>
<dbReference type="CDD" id="cd01017">
    <property type="entry name" value="AdcA"/>
    <property type="match status" value="1"/>
</dbReference>
<feature type="region of interest" description="Disordered" evidence="5">
    <location>
        <begin position="128"/>
        <end position="153"/>
    </location>
</feature>
<accession>A0A1L8REB6</accession>
<keyword evidence="8" id="KW-1185">Reference proteome</keyword>
<dbReference type="PRINTS" id="PR00691">
    <property type="entry name" value="ADHESINB"/>
</dbReference>
<name>A0A1L8REB6_9ENTE</name>
<dbReference type="AlphaFoldDB" id="A0A1L8REB6"/>
<evidence type="ECO:0000256" key="3">
    <source>
        <dbReference type="ARBA" id="ARBA00022729"/>
    </source>
</evidence>
<dbReference type="InterPro" id="IPR006127">
    <property type="entry name" value="ZnuA-like"/>
</dbReference>
<dbReference type="PANTHER" id="PTHR42953">
    <property type="entry name" value="HIGH-AFFINITY ZINC UPTAKE SYSTEM PROTEIN ZNUA-RELATED"/>
    <property type="match status" value="1"/>
</dbReference>
<protein>
    <submittedName>
        <fullName evidence="7">Zinc transport system substrate-binding protein</fullName>
    </submittedName>
</protein>
<evidence type="ECO:0000256" key="4">
    <source>
        <dbReference type="RuleBase" id="RU003512"/>
    </source>
</evidence>
<dbReference type="InterPro" id="IPR006128">
    <property type="entry name" value="Lipoprotein_PsaA-like"/>
</dbReference>
<proteinExistence type="inferred from homology"/>
<dbReference type="PANTHER" id="PTHR42953:SF3">
    <property type="entry name" value="HIGH-AFFINITY ZINC UPTAKE SYSTEM PROTEIN ZNUA"/>
    <property type="match status" value="1"/>
</dbReference>
<dbReference type="PRINTS" id="PR00690">
    <property type="entry name" value="ADHESNFAMILY"/>
</dbReference>
<dbReference type="EMBL" id="JXKH01000005">
    <property type="protein sequence ID" value="OJG18074.1"/>
    <property type="molecule type" value="Genomic_DNA"/>
</dbReference>
<feature type="signal peptide" evidence="6">
    <location>
        <begin position="1"/>
        <end position="26"/>
    </location>
</feature>
<evidence type="ECO:0000313" key="7">
    <source>
        <dbReference type="EMBL" id="OJG18074.1"/>
    </source>
</evidence>
<evidence type="ECO:0000256" key="2">
    <source>
        <dbReference type="ARBA" id="ARBA00022448"/>
    </source>
</evidence>
<feature type="chain" id="PRO_5039428036" evidence="6">
    <location>
        <begin position="27"/>
        <end position="326"/>
    </location>
</feature>
<dbReference type="Pfam" id="PF01297">
    <property type="entry name" value="ZnuA"/>
    <property type="match status" value="1"/>
</dbReference>
<evidence type="ECO:0000256" key="1">
    <source>
        <dbReference type="ARBA" id="ARBA00011028"/>
    </source>
</evidence>
<evidence type="ECO:0000256" key="5">
    <source>
        <dbReference type="SAM" id="MobiDB-lite"/>
    </source>
</evidence>
<dbReference type="PROSITE" id="PS51257">
    <property type="entry name" value="PROKAR_LIPOPROTEIN"/>
    <property type="match status" value="1"/>
</dbReference>
<dbReference type="InterPro" id="IPR006129">
    <property type="entry name" value="AdhesinB"/>
</dbReference>
<reference evidence="7 8" key="1">
    <citation type="submission" date="2014-12" db="EMBL/GenBank/DDBJ databases">
        <title>Draft genome sequences of 29 type strains of Enterococci.</title>
        <authorList>
            <person name="Zhong Z."/>
            <person name="Sun Z."/>
            <person name="Liu W."/>
            <person name="Zhang W."/>
            <person name="Zhang H."/>
        </authorList>
    </citation>
    <scope>NUCLEOTIDE SEQUENCE [LARGE SCALE GENOMIC DNA]</scope>
    <source>
        <strain evidence="7 8">DSM 17029</strain>
    </source>
</reference>
<dbReference type="GO" id="GO:0007155">
    <property type="term" value="P:cell adhesion"/>
    <property type="evidence" value="ECO:0007669"/>
    <property type="project" value="InterPro"/>
</dbReference>
<dbReference type="GO" id="GO:0030001">
    <property type="term" value="P:metal ion transport"/>
    <property type="evidence" value="ECO:0007669"/>
    <property type="project" value="InterPro"/>
</dbReference>
<dbReference type="STRING" id="214095.RU97_GL002147"/>
<keyword evidence="2 4" id="KW-0813">Transport</keyword>
<dbReference type="Proteomes" id="UP000181884">
    <property type="component" value="Unassembled WGS sequence"/>
</dbReference>
<evidence type="ECO:0000313" key="8">
    <source>
        <dbReference type="Proteomes" id="UP000181884"/>
    </source>
</evidence>
<dbReference type="Gene3D" id="3.40.50.1980">
    <property type="entry name" value="Nitrogenase molybdenum iron protein domain"/>
    <property type="match status" value="2"/>
</dbReference>
<dbReference type="GO" id="GO:0046872">
    <property type="term" value="F:metal ion binding"/>
    <property type="evidence" value="ECO:0007669"/>
    <property type="project" value="InterPro"/>
</dbReference>
<evidence type="ECO:0000256" key="6">
    <source>
        <dbReference type="SAM" id="SignalP"/>
    </source>
</evidence>
<gene>
    <name evidence="7" type="ORF">RU97_GL002147</name>
</gene>
<sequence>MKKLLGLAITGATLLLLGACGQQNKAQNTDNEELKVITTFYPMYDFTKNIVGDAGNVELLIPAGTEPHDYEPSAKDLAKISDAEVFVYNSDEMETWVAKVLDNIDPSKVKVIEASEGIQLMEGGAHEHEADADHDADHDSEEHDHEAEDAHEHELDPHVWLDPVLAKQEVATIEKGLAEAKSAEKDTFAKNSTAYQAKLTDLDGEFQAAFKDAKERTFVTQHAAFGYLARQYDLTQESISGISPDQEPSPSRIAELKHYVEDHGLKVIYFEKSASSKIAETLAQEANVELSVLNPLESLSQAEQDKGADYLSVMRDNLKNLQKSIH</sequence>
<keyword evidence="3 6" id="KW-0732">Signal</keyword>
<organism evidence="7 8">
    <name type="scientific">Enterococcus canis</name>
    <dbReference type="NCBI Taxonomy" id="214095"/>
    <lineage>
        <taxon>Bacteria</taxon>
        <taxon>Bacillati</taxon>
        <taxon>Bacillota</taxon>
        <taxon>Bacilli</taxon>
        <taxon>Lactobacillales</taxon>
        <taxon>Enterococcaceae</taxon>
        <taxon>Enterococcus</taxon>
    </lineage>
</organism>
<dbReference type="RefSeq" id="WP_067393463.1">
    <property type="nucleotide sequence ID" value="NZ_JXKH01000005.1"/>
</dbReference>